<organism evidence="1 2">
    <name type="scientific">Aphanomyces astaci</name>
    <name type="common">Crayfish plague agent</name>
    <dbReference type="NCBI Taxonomy" id="112090"/>
    <lineage>
        <taxon>Eukaryota</taxon>
        <taxon>Sar</taxon>
        <taxon>Stramenopiles</taxon>
        <taxon>Oomycota</taxon>
        <taxon>Saprolegniomycetes</taxon>
        <taxon>Saprolegniales</taxon>
        <taxon>Verrucalvaceae</taxon>
        <taxon>Aphanomyces</taxon>
    </lineage>
</organism>
<dbReference type="EMBL" id="VJMI01002634">
    <property type="protein sequence ID" value="KAF0774999.1"/>
    <property type="molecule type" value="Genomic_DNA"/>
</dbReference>
<dbReference type="Proteomes" id="UP000469452">
    <property type="component" value="Unassembled WGS sequence"/>
</dbReference>
<name>A0A6A5AWT8_APHAT</name>
<dbReference type="VEuPathDB" id="FungiDB:H257_09260"/>
<comment type="caution">
    <text evidence="1">The sequence shown here is derived from an EMBL/GenBank/DDBJ whole genome shotgun (WGS) entry which is preliminary data.</text>
</comment>
<evidence type="ECO:0000313" key="1">
    <source>
        <dbReference type="EMBL" id="KAF0774999.1"/>
    </source>
</evidence>
<evidence type="ECO:0000313" key="2">
    <source>
        <dbReference type="Proteomes" id="UP000469452"/>
    </source>
</evidence>
<dbReference type="AlphaFoldDB" id="A0A6A5AWT8"/>
<feature type="non-terminal residue" evidence="1">
    <location>
        <position position="58"/>
    </location>
</feature>
<protein>
    <submittedName>
        <fullName evidence="1">Uncharacterized protein</fullName>
    </submittedName>
</protein>
<reference evidence="1 2" key="1">
    <citation type="submission" date="2019-06" db="EMBL/GenBank/DDBJ databases">
        <title>Genomics analysis of Aphanomyces spp. identifies a new class of oomycete effector associated with host adaptation.</title>
        <authorList>
            <person name="Gaulin E."/>
        </authorList>
    </citation>
    <scope>NUCLEOTIDE SEQUENCE [LARGE SCALE GENOMIC DNA]</scope>
    <source>
        <strain evidence="1 2">E</strain>
    </source>
</reference>
<sequence>MTSSPDDSCLFEWVQGKTHHWGLLSTACTRFVGQNMLSQIVVSARKMQNWEAFRVLQN</sequence>
<accession>A0A6A5AWT8</accession>
<gene>
    <name evidence="1" type="ORF">AaE_001301</name>
</gene>
<proteinExistence type="predicted"/>